<evidence type="ECO:0000256" key="9">
    <source>
        <dbReference type="ARBA" id="ARBA00022827"/>
    </source>
</evidence>
<evidence type="ECO:0000256" key="5">
    <source>
        <dbReference type="ARBA" id="ARBA00014791"/>
    </source>
</evidence>
<dbReference type="InterPro" id="IPR016156">
    <property type="entry name" value="FAD/NAD-linked_Rdtase_dimer_sf"/>
</dbReference>
<evidence type="ECO:0000256" key="16">
    <source>
        <dbReference type="ARBA" id="ARBA00048984"/>
    </source>
</evidence>
<dbReference type="PRINTS" id="PR00368">
    <property type="entry name" value="FADPNR"/>
</dbReference>
<evidence type="ECO:0000259" key="19">
    <source>
        <dbReference type="Pfam" id="PF07992"/>
    </source>
</evidence>
<comment type="subunit">
    <text evidence="3">Homodimer.</text>
</comment>
<comment type="cofactor">
    <cofactor evidence="1">
        <name>FAD</name>
        <dbReference type="ChEBI" id="CHEBI:57692"/>
    </cofactor>
</comment>
<comment type="similarity">
    <text evidence="2 17">Belongs to the class-I pyridine nucleotide-disulfide oxidoreductase family.</text>
</comment>
<dbReference type="Gene3D" id="3.30.390.30">
    <property type="match status" value="1"/>
</dbReference>
<organism evidence="20 21">
    <name type="scientific">Saccharopolyspora cebuensis</name>
    <dbReference type="NCBI Taxonomy" id="418759"/>
    <lineage>
        <taxon>Bacteria</taxon>
        <taxon>Bacillati</taxon>
        <taxon>Actinomycetota</taxon>
        <taxon>Actinomycetes</taxon>
        <taxon>Pseudonocardiales</taxon>
        <taxon>Pseudonocardiaceae</taxon>
        <taxon>Saccharopolyspora</taxon>
    </lineage>
</organism>
<dbReference type="InterPro" id="IPR021179">
    <property type="entry name" value="Mercury_reductase_MerA"/>
</dbReference>
<keyword evidence="7 17" id="KW-0285">Flavoprotein</keyword>
<proteinExistence type="inferred from homology"/>
<dbReference type="PRINTS" id="PR00411">
    <property type="entry name" value="PNDRDTASEI"/>
</dbReference>
<gene>
    <name evidence="20" type="primary">merA</name>
    <name evidence="20" type="ORF">AB8O55_14000</name>
</gene>
<evidence type="ECO:0000313" key="21">
    <source>
        <dbReference type="Proteomes" id="UP001564626"/>
    </source>
</evidence>
<dbReference type="PANTHER" id="PTHR43014:SF4">
    <property type="entry name" value="PYRIDINE NUCLEOTIDE-DISULFIDE OXIDOREDUCTASE RCLA-RELATED"/>
    <property type="match status" value="1"/>
</dbReference>
<sequence>MHSTSHIQNYDLAVIGAGSAAKAAATEARRRGKSVAMVERADPGGTCLNVGCIPSKSLLAAAEARKSAQNSSFPGIPTSAGPVDLPPLVAAKDALLRERREEDHVKGTEQAGIDLLRGTASFSPSGQERPALIVTGQDGAQTRISAEHVLIGTGAEPLIPDIPGLGDVDHLTSASAMSLDRVPESLLVIGGNAIGLEQAQLFARLGARTTVVELAPRIAPFEDPSLSAALQRALVEEGVEFLTGTTLTRVQPTGTGVLAELTADSDQREVSAEKILIATGRRPVTDGLNLAAVDVELGSRGEVVVDEHLRTAHPRIWAAGDVTGQRQFVYVAGAQGVAAVSNMFGDTPRALDYTAVPRVTFTAPAIASVGLTPREAEAAGQPCETRELPLAFVPRAMVNQRTSGLLKLVSEPAAGRILGVHMVGEEAGEVITAATYLLSAGFTVEQLAGTWAPFLTMAESLRITAQAPPAVRE</sequence>
<dbReference type="InterPro" id="IPR012999">
    <property type="entry name" value="Pyr_OxRdtase_I_AS"/>
</dbReference>
<reference evidence="20 21" key="1">
    <citation type="submission" date="2024-08" db="EMBL/GenBank/DDBJ databases">
        <title>Genome mining of Saccharopolyspora cebuensis PGLac3 from Nigerian medicinal plant.</title>
        <authorList>
            <person name="Ezeobiora C.E."/>
            <person name="Igbokwe N.H."/>
            <person name="Amin D.H."/>
            <person name="Mendie U.E."/>
        </authorList>
    </citation>
    <scope>NUCLEOTIDE SEQUENCE [LARGE SCALE GENOMIC DNA]</scope>
    <source>
        <strain evidence="20 21">PGLac3</strain>
    </source>
</reference>
<dbReference type="EC" id="1.16.1.1" evidence="4"/>
<keyword evidence="10" id="KW-0521">NADP</keyword>
<dbReference type="NCBIfam" id="TIGR02053">
    <property type="entry name" value="MerA"/>
    <property type="match status" value="1"/>
</dbReference>
<evidence type="ECO:0000256" key="1">
    <source>
        <dbReference type="ARBA" id="ARBA00001974"/>
    </source>
</evidence>
<name>A0ABV4CHH2_9PSEU</name>
<dbReference type="Pfam" id="PF02852">
    <property type="entry name" value="Pyr_redox_dim"/>
    <property type="match status" value="1"/>
</dbReference>
<comment type="catalytic activity">
    <reaction evidence="16">
        <text>Hg + NADP(+) + H(+) = Hg(2+) + NADPH</text>
        <dbReference type="Rhea" id="RHEA:23856"/>
        <dbReference type="ChEBI" id="CHEBI:15378"/>
        <dbReference type="ChEBI" id="CHEBI:16170"/>
        <dbReference type="ChEBI" id="CHEBI:16793"/>
        <dbReference type="ChEBI" id="CHEBI:57783"/>
        <dbReference type="ChEBI" id="CHEBI:58349"/>
        <dbReference type="EC" id="1.16.1.1"/>
    </reaction>
</comment>
<dbReference type="RefSeq" id="WP_345363281.1">
    <property type="nucleotide sequence ID" value="NZ_BAABII010000010.1"/>
</dbReference>
<evidence type="ECO:0000256" key="15">
    <source>
        <dbReference type="ARBA" id="ARBA00031725"/>
    </source>
</evidence>
<evidence type="ECO:0000256" key="11">
    <source>
        <dbReference type="ARBA" id="ARBA00022914"/>
    </source>
</evidence>
<dbReference type="Gene3D" id="3.50.50.60">
    <property type="entry name" value="FAD/NAD(P)-binding domain"/>
    <property type="match status" value="2"/>
</dbReference>
<dbReference type="InterPro" id="IPR036188">
    <property type="entry name" value="FAD/NAD-bd_sf"/>
</dbReference>
<keyword evidence="8" id="KW-0479">Metal-binding</keyword>
<feature type="domain" description="Pyridine nucleotide-disulphide oxidoreductase dimerisation" evidence="18">
    <location>
        <begin position="356"/>
        <end position="462"/>
    </location>
</feature>
<evidence type="ECO:0000256" key="14">
    <source>
        <dbReference type="ARBA" id="ARBA00023284"/>
    </source>
</evidence>
<evidence type="ECO:0000256" key="3">
    <source>
        <dbReference type="ARBA" id="ARBA00011738"/>
    </source>
</evidence>
<dbReference type="PANTHER" id="PTHR43014">
    <property type="entry name" value="MERCURIC REDUCTASE"/>
    <property type="match status" value="1"/>
</dbReference>
<accession>A0ABV4CHH2</accession>
<dbReference type="PROSITE" id="PS00076">
    <property type="entry name" value="PYRIDINE_REDOX_1"/>
    <property type="match status" value="1"/>
</dbReference>
<dbReference type="InterPro" id="IPR001100">
    <property type="entry name" value="Pyr_nuc-diS_OxRdtase"/>
</dbReference>
<keyword evidence="21" id="KW-1185">Reference proteome</keyword>
<dbReference type="InterPro" id="IPR023753">
    <property type="entry name" value="FAD/NAD-binding_dom"/>
</dbReference>
<dbReference type="SUPFAM" id="SSF51905">
    <property type="entry name" value="FAD/NAD(P)-binding domain"/>
    <property type="match status" value="1"/>
</dbReference>
<feature type="domain" description="FAD/NAD(P)-binding" evidence="19">
    <location>
        <begin position="10"/>
        <end position="336"/>
    </location>
</feature>
<dbReference type="SUPFAM" id="SSF55424">
    <property type="entry name" value="FAD/NAD-linked reductases, dimerisation (C-terminal) domain"/>
    <property type="match status" value="1"/>
</dbReference>
<dbReference type="EMBL" id="JBGEHV010000022">
    <property type="protein sequence ID" value="MEY8040516.1"/>
    <property type="molecule type" value="Genomic_DNA"/>
</dbReference>
<evidence type="ECO:0000256" key="7">
    <source>
        <dbReference type="ARBA" id="ARBA00022630"/>
    </source>
</evidence>
<evidence type="ECO:0000313" key="20">
    <source>
        <dbReference type="EMBL" id="MEY8040516.1"/>
    </source>
</evidence>
<evidence type="ECO:0000256" key="4">
    <source>
        <dbReference type="ARBA" id="ARBA00012661"/>
    </source>
</evidence>
<keyword evidence="11" id="KW-0476">Mercury</keyword>
<dbReference type="Proteomes" id="UP001564626">
    <property type="component" value="Unassembled WGS sequence"/>
</dbReference>
<evidence type="ECO:0000259" key="18">
    <source>
        <dbReference type="Pfam" id="PF02852"/>
    </source>
</evidence>
<dbReference type="GO" id="GO:0016152">
    <property type="term" value="F:mercury (II) reductase (NADP+) activity"/>
    <property type="evidence" value="ECO:0007669"/>
    <property type="project" value="UniProtKB-EC"/>
</dbReference>
<keyword evidence="14 17" id="KW-0676">Redox-active center</keyword>
<evidence type="ECO:0000256" key="2">
    <source>
        <dbReference type="ARBA" id="ARBA00007532"/>
    </source>
</evidence>
<keyword evidence="9 17" id="KW-0274">FAD</keyword>
<dbReference type="PIRSF" id="PIRSF000350">
    <property type="entry name" value="Mercury_reductase_MerA"/>
    <property type="match status" value="1"/>
</dbReference>
<evidence type="ECO:0000256" key="10">
    <source>
        <dbReference type="ARBA" id="ARBA00022857"/>
    </source>
</evidence>
<evidence type="ECO:0000256" key="17">
    <source>
        <dbReference type="RuleBase" id="RU003691"/>
    </source>
</evidence>
<evidence type="ECO:0000256" key="6">
    <source>
        <dbReference type="ARBA" id="ARBA00022466"/>
    </source>
</evidence>
<evidence type="ECO:0000256" key="12">
    <source>
        <dbReference type="ARBA" id="ARBA00023002"/>
    </source>
</evidence>
<keyword evidence="12 17" id="KW-0560">Oxidoreductase</keyword>
<evidence type="ECO:0000256" key="13">
    <source>
        <dbReference type="ARBA" id="ARBA00023157"/>
    </source>
</evidence>
<evidence type="ECO:0000256" key="8">
    <source>
        <dbReference type="ARBA" id="ARBA00022723"/>
    </source>
</evidence>
<protein>
    <recommendedName>
        <fullName evidence="5">Mercuric reductase</fullName>
        <ecNumber evidence="4">1.16.1.1</ecNumber>
    </recommendedName>
    <alternativeName>
        <fullName evidence="15">Hg(II) reductase</fullName>
    </alternativeName>
</protein>
<keyword evidence="13" id="KW-1015">Disulfide bond</keyword>
<dbReference type="Pfam" id="PF07992">
    <property type="entry name" value="Pyr_redox_2"/>
    <property type="match status" value="1"/>
</dbReference>
<comment type="caution">
    <text evidence="20">The sequence shown here is derived from an EMBL/GenBank/DDBJ whole genome shotgun (WGS) entry which is preliminary data.</text>
</comment>
<keyword evidence="6" id="KW-0475">Mercuric resistance</keyword>
<dbReference type="InterPro" id="IPR004099">
    <property type="entry name" value="Pyr_nucl-diS_OxRdtase_dimer"/>
</dbReference>